<name>A0ABY7M6T4_9CHLR</name>
<dbReference type="EMBL" id="CP115149">
    <property type="protein sequence ID" value="WBL36120.1"/>
    <property type="molecule type" value="Genomic_DNA"/>
</dbReference>
<organism evidence="2 3">
    <name type="scientific">Tepidiforma flava</name>
    <dbReference type="NCBI Taxonomy" id="3004094"/>
    <lineage>
        <taxon>Bacteria</taxon>
        <taxon>Bacillati</taxon>
        <taxon>Chloroflexota</taxon>
        <taxon>Tepidiformia</taxon>
        <taxon>Tepidiformales</taxon>
        <taxon>Tepidiformaceae</taxon>
        <taxon>Tepidiforma</taxon>
    </lineage>
</organism>
<feature type="compositionally biased region" description="Low complexity" evidence="1">
    <location>
        <begin position="163"/>
        <end position="207"/>
    </location>
</feature>
<evidence type="ECO:0000313" key="2">
    <source>
        <dbReference type="EMBL" id="WBL36120.1"/>
    </source>
</evidence>
<feature type="region of interest" description="Disordered" evidence="1">
    <location>
        <begin position="161"/>
        <end position="207"/>
    </location>
</feature>
<accession>A0ABY7M6T4</accession>
<proteinExistence type="predicted"/>
<dbReference type="Proteomes" id="UP001212803">
    <property type="component" value="Chromosome"/>
</dbReference>
<reference evidence="2 3" key="1">
    <citation type="journal article" date="2023" name="ISME J.">
        <title>Thermophilic Dehalococcoidia with unusual traits shed light on an unexpected past.</title>
        <authorList>
            <person name="Palmer M."/>
            <person name="Covington J.K."/>
            <person name="Zhou E.M."/>
            <person name="Thomas S.C."/>
            <person name="Habib N."/>
            <person name="Seymour C.O."/>
            <person name="Lai D."/>
            <person name="Johnston J."/>
            <person name="Hashimi A."/>
            <person name="Jiao J.Y."/>
            <person name="Muok A.R."/>
            <person name="Liu L."/>
            <person name="Xian W.D."/>
            <person name="Zhi X.Y."/>
            <person name="Li M.M."/>
            <person name="Silva L.P."/>
            <person name="Bowen B.P."/>
            <person name="Louie K."/>
            <person name="Briegel A."/>
            <person name="Pett-Ridge J."/>
            <person name="Weber P.K."/>
            <person name="Tocheva E.I."/>
            <person name="Woyke T."/>
            <person name="Northen T.R."/>
            <person name="Mayali X."/>
            <person name="Li W.J."/>
            <person name="Hedlund B.P."/>
        </authorList>
    </citation>
    <scope>NUCLEOTIDE SEQUENCE [LARGE SCALE GENOMIC DNA]</scope>
    <source>
        <strain evidence="2 3">YIM 72310</strain>
    </source>
</reference>
<protein>
    <submittedName>
        <fullName evidence="2">Uncharacterized protein</fullName>
    </submittedName>
</protein>
<gene>
    <name evidence="2" type="ORF">O0235_00395</name>
</gene>
<keyword evidence="3" id="KW-1185">Reference proteome</keyword>
<sequence>MPALHPLAGPIADAMRDAALTLGCHPTLGEVAEVSGFTCIDAGLGVSPANVAIPRDLQGPALPALRAAAEWFTARGLNFRVDIPGDAPSDLMAAAMTLGLRFWERQPVMLLDAIWPQPLPGELDIRTVESDEDVEAFAAVDAAEHAGEPLPAGIIAAARDNPRCGSSSAAPGPSASPASRSCSTAASRRSTASTSTPPSAAAALAPK</sequence>
<dbReference type="RefSeq" id="WP_270056645.1">
    <property type="nucleotide sequence ID" value="NZ_CP115149.1"/>
</dbReference>
<evidence type="ECO:0000313" key="3">
    <source>
        <dbReference type="Proteomes" id="UP001212803"/>
    </source>
</evidence>
<evidence type="ECO:0000256" key="1">
    <source>
        <dbReference type="SAM" id="MobiDB-lite"/>
    </source>
</evidence>
<dbReference type="Gene3D" id="3.40.630.30">
    <property type="match status" value="1"/>
</dbReference>